<feature type="transmembrane region" description="Helical" evidence="7">
    <location>
        <begin position="118"/>
        <end position="138"/>
    </location>
</feature>
<accession>A0A7W9WDF7</accession>
<dbReference type="InterPro" id="IPR032808">
    <property type="entry name" value="DoxX"/>
</dbReference>
<dbReference type="RefSeq" id="WP_183404580.1">
    <property type="nucleotide sequence ID" value="NZ_JACHGG010000005.1"/>
</dbReference>
<evidence type="ECO:0000256" key="5">
    <source>
        <dbReference type="ARBA" id="ARBA00022989"/>
    </source>
</evidence>
<keyword evidence="9" id="KW-1185">Reference proteome</keyword>
<dbReference type="AlphaFoldDB" id="A0A7W9WDF7"/>
<feature type="transmembrane region" description="Helical" evidence="7">
    <location>
        <begin position="88"/>
        <end position="106"/>
    </location>
</feature>
<comment type="caution">
    <text evidence="8">The sequence shown here is derived from an EMBL/GenBank/DDBJ whole genome shotgun (WGS) entry which is preliminary data.</text>
</comment>
<dbReference type="Pfam" id="PF07681">
    <property type="entry name" value="DoxX"/>
    <property type="match status" value="1"/>
</dbReference>
<dbReference type="EMBL" id="JACHGG010000005">
    <property type="protein sequence ID" value="MBB6060500.1"/>
    <property type="molecule type" value="Genomic_DNA"/>
</dbReference>
<keyword evidence="3" id="KW-1003">Cell membrane</keyword>
<sequence>MELSNQFPVAQRRRRTSATNPIWMDALRIMLGLFLFIKGVSFLDNSTDVFALLRQQPSLAELRKASLFVSTFHIVGGLMIAFGALTRFALLLQIPILAGAVLLVNFRNGLRPENTELWVSALVLLLCLFFLIAGPGRYSIDNKVFRHQPPRL</sequence>
<evidence type="ECO:0000256" key="6">
    <source>
        <dbReference type="ARBA" id="ARBA00023136"/>
    </source>
</evidence>
<dbReference type="GO" id="GO:0005886">
    <property type="term" value="C:plasma membrane"/>
    <property type="evidence" value="ECO:0007669"/>
    <property type="project" value="UniProtKB-SubCell"/>
</dbReference>
<evidence type="ECO:0000256" key="1">
    <source>
        <dbReference type="ARBA" id="ARBA00004651"/>
    </source>
</evidence>
<comment type="subcellular location">
    <subcellularLocation>
        <location evidence="1">Cell membrane</location>
        <topology evidence="1">Multi-pass membrane protein</topology>
    </subcellularLocation>
</comment>
<dbReference type="PANTHER" id="PTHR33452:SF1">
    <property type="entry name" value="INNER MEMBRANE PROTEIN YPHA-RELATED"/>
    <property type="match status" value="1"/>
</dbReference>
<dbReference type="Proteomes" id="UP000532746">
    <property type="component" value="Unassembled WGS sequence"/>
</dbReference>
<gene>
    <name evidence="8" type="ORF">HNQ93_003374</name>
</gene>
<reference evidence="8 9" key="1">
    <citation type="submission" date="2020-08" db="EMBL/GenBank/DDBJ databases">
        <title>Genomic Encyclopedia of Type Strains, Phase IV (KMG-IV): sequencing the most valuable type-strain genomes for metagenomic binning, comparative biology and taxonomic classification.</title>
        <authorList>
            <person name="Goeker M."/>
        </authorList>
    </citation>
    <scope>NUCLEOTIDE SEQUENCE [LARGE SCALE GENOMIC DNA]</scope>
    <source>
        <strain evidence="8 9">DSM 26718</strain>
    </source>
</reference>
<name>A0A7W9WDF7_9BACT</name>
<dbReference type="PANTHER" id="PTHR33452">
    <property type="entry name" value="OXIDOREDUCTASE CATD-RELATED"/>
    <property type="match status" value="1"/>
</dbReference>
<comment type="similarity">
    <text evidence="2">Belongs to the DoxX family.</text>
</comment>
<evidence type="ECO:0000256" key="2">
    <source>
        <dbReference type="ARBA" id="ARBA00006679"/>
    </source>
</evidence>
<keyword evidence="5 7" id="KW-1133">Transmembrane helix</keyword>
<evidence type="ECO:0000313" key="9">
    <source>
        <dbReference type="Proteomes" id="UP000532746"/>
    </source>
</evidence>
<evidence type="ECO:0000256" key="7">
    <source>
        <dbReference type="SAM" id="Phobius"/>
    </source>
</evidence>
<feature type="transmembrane region" description="Helical" evidence="7">
    <location>
        <begin position="21"/>
        <end position="42"/>
    </location>
</feature>
<evidence type="ECO:0000313" key="8">
    <source>
        <dbReference type="EMBL" id="MBB6060500.1"/>
    </source>
</evidence>
<evidence type="ECO:0000256" key="3">
    <source>
        <dbReference type="ARBA" id="ARBA00022475"/>
    </source>
</evidence>
<dbReference type="InterPro" id="IPR051907">
    <property type="entry name" value="DoxX-like_oxidoreductase"/>
</dbReference>
<evidence type="ECO:0000256" key="4">
    <source>
        <dbReference type="ARBA" id="ARBA00022692"/>
    </source>
</evidence>
<keyword evidence="4 7" id="KW-0812">Transmembrane</keyword>
<protein>
    <submittedName>
        <fullName evidence="8">Putative membrane protein YphA (DoxX/SURF4 family)</fullName>
    </submittedName>
</protein>
<keyword evidence="6 7" id="KW-0472">Membrane</keyword>
<organism evidence="8 9">
    <name type="scientific">Hymenobacter luteus</name>
    <dbReference type="NCBI Taxonomy" id="1411122"/>
    <lineage>
        <taxon>Bacteria</taxon>
        <taxon>Pseudomonadati</taxon>
        <taxon>Bacteroidota</taxon>
        <taxon>Cytophagia</taxon>
        <taxon>Cytophagales</taxon>
        <taxon>Hymenobacteraceae</taxon>
        <taxon>Hymenobacter</taxon>
    </lineage>
</organism>
<proteinExistence type="inferred from homology"/>